<dbReference type="Proteomes" id="UP000192491">
    <property type="component" value="Unassembled WGS sequence"/>
</dbReference>
<proteinExistence type="predicted"/>
<name>A0A1Y1QNN5_9GAMM</name>
<evidence type="ECO:0000313" key="2">
    <source>
        <dbReference type="Proteomes" id="UP000192491"/>
    </source>
</evidence>
<comment type="caution">
    <text evidence="1">The sequence shown here is derived from an EMBL/GenBank/DDBJ whole genome shotgun (WGS) entry which is preliminary data.</text>
</comment>
<accession>A0A1Y1QNN5</accession>
<protein>
    <submittedName>
        <fullName evidence="1">Uncharacterized protein</fullName>
    </submittedName>
</protein>
<evidence type="ECO:0000313" key="1">
    <source>
        <dbReference type="EMBL" id="OQX09843.1"/>
    </source>
</evidence>
<gene>
    <name evidence="1" type="ORF">BWK73_21750</name>
</gene>
<reference evidence="1 2" key="1">
    <citation type="submission" date="2017-01" db="EMBL/GenBank/DDBJ databases">
        <title>Novel large sulfur bacteria in the metagenomes of groundwater-fed chemosynthetic microbial mats in the Lake Huron basin.</title>
        <authorList>
            <person name="Sharrar A.M."/>
            <person name="Flood B.E."/>
            <person name="Bailey J.V."/>
            <person name="Jones D.S."/>
            <person name="Biddanda B."/>
            <person name="Ruberg S.A."/>
            <person name="Marcus D.N."/>
            <person name="Dick G.J."/>
        </authorList>
    </citation>
    <scope>NUCLEOTIDE SEQUENCE [LARGE SCALE GENOMIC DNA]</scope>
    <source>
        <strain evidence="1">A8</strain>
    </source>
</reference>
<dbReference type="EMBL" id="MTEJ01000130">
    <property type="protein sequence ID" value="OQX09843.1"/>
    <property type="molecule type" value="Genomic_DNA"/>
</dbReference>
<sequence length="84" mass="9338">MSYAIVGARAFNEVVQAAYGEVIDNITVFEESKDKPEVSNLVKIWQKIKVVSDNAVIIEKGLSASQKITEYTSKAIEYIQELAN</sequence>
<organism evidence="1 2">
    <name type="scientific">Thiothrix lacustris</name>
    <dbReference type="NCBI Taxonomy" id="525917"/>
    <lineage>
        <taxon>Bacteria</taxon>
        <taxon>Pseudomonadati</taxon>
        <taxon>Pseudomonadota</taxon>
        <taxon>Gammaproteobacteria</taxon>
        <taxon>Thiotrichales</taxon>
        <taxon>Thiotrichaceae</taxon>
        <taxon>Thiothrix</taxon>
    </lineage>
</organism>
<dbReference type="AlphaFoldDB" id="A0A1Y1QNN5"/>